<evidence type="ECO:0000313" key="3">
    <source>
        <dbReference type="Proteomes" id="UP001597104"/>
    </source>
</evidence>
<name>A0ABW3E8D6_9LACO</name>
<organism evidence="2 3">
    <name type="scientific">Loigolactobacillus binensis</name>
    <dbReference type="NCBI Taxonomy" id="2559922"/>
    <lineage>
        <taxon>Bacteria</taxon>
        <taxon>Bacillati</taxon>
        <taxon>Bacillota</taxon>
        <taxon>Bacilli</taxon>
        <taxon>Lactobacillales</taxon>
        <taxon>Lactobacillaceae</taxon>
        <taxon>Loigolactobacillus</taxon>
    </lineage>
</organism>
<evidence type="ECO:0000313" key="2">
    <source>
        <dbReference type="EMBL" id="MFD0896411.1"/>
    </source>
</evidence>
<gene>
    <name evidence="2" type="ORF">ACFQZ7_01475</name>
</gene>
<feature type="domain" description="ParB-like N-terminal" evidence="1">
    <location>
        <begin position="10"/>
        <end position="92"/>
    </location>
</feature>
<dbReference type="RefSeq" id="WP_137638538.1">
    <property type="nucleotide sequence ID" value="NZ_BJDN01000028.1"/>
</dbReference>
<dbReference type="InterPro" id="IPR003115">
    <property type="entry name" value="ParB_N"/>
</dbReference>
<reference evidence="3" key="1">
    <citation type="journal article" date="2019" name="Int. J. Syst. Evol. Microbiol.">
        <title>The Global Catalogue of Microorganisms (GCM) 10K type strain sequencing project: providing services to taxonomists for standard genome sequencing and annotation.</title>
        <authorList>
            <consortium name="The Broad Institute Genomics Platform"/>
            <consortium name="The Broad Institute Genome Sequencing Center for Infectious Disease"/>
            <person name="Wu L."/>
            <person name="Ma J."/>
        </authorList>
    </citation>
    <scope>NUCLEOTIDE SEQUENCE [LARGE SCALE GENOMIC DNA]</scope>
    <source>
        <strain evidence="3">CCM 8925</strain>
    </source>
</reference>
<dbReference type="EMBL" id="JBHTIO010000006">
    <property type="protein sequence ID" value="MFD0896411.1"/>
    <property type="molecule type" value="Genomic_DNA"/>
</dbReference>
<proteinExistence type="predicted"/>
<sequence length="265" mass="31116">MNRKIGNIYITSNYGKFKRMEGNRSLTNFRILTKSIQKNGVLKPIIVNKNFEILDGQHRYEAAKMSEKPVPYMFSIQNAENEIIELNSTAKNWTLNDYTHSYIQLEQNDDYKIIAGYIKNHHVATTDLIICSQGYLKRKANYVADFKKGKFHVWNEPAFSEILNVFERFLEITRVQSHIYVFQAYFNLASLKGFNNDWLIESANGQQLAWHLLGLKKFDDILKEFLNAYNFELKKKDKIKYKITKKHEVEIIDQMDPALVNIESI</sequence>
<dbReference type="Gene3D" id="3.90.1530.10">
    <property type="entry name" value="Conserved hypothetical protein from pyrococcus furiosus pfu- 392566-001, ParB domain"/>
    <property type="match status" value="1"/>
</dbReference>
<dbReference type="InterPro" id="IPR036086">
    <property type="entry name" value="ParB/Sulfiredoxin_sf"/>
</dbReference>
<keyword evidence="3" id="KW-1185">Reference proteome</keyword>
<dbReference type="Pfam" id="PF02195">
    <property type="entry name" value="ParB_N"/>
    <property type="match status" value="1"/>
</dbReference>
<dbReference type="Proteomes" id="UP001597104">
    <property type="component" value="Unassembled WGS sequence"/>
</dbReference>
<accession>A0ABW3E8D6</accession>
<protein>
    <submittedName>
        <fullName evidence="2">ParB N-terminal domain-containing protein</fullName>
    </submittedName>
</protein>
<comment type="caution">
    <text evidence="2">The sequence shown here is derived from an EMBL/GenBank/DDBJ whole genome shotgun (WGS) entry which is preliminary data.</text>
</comment>
<dbReference type="SUPFAM" id="SSF110849">
    <property type="entry name" value="ParB/Sulfiredoxin"/>
    <property type="match status" value="1"/>
</dbReference>
<dbReference type="SMART" id="SM00470">
    <property type="entry name" value="ParB"/>
    <property type="match status" value="1"/>
</dbReference>
<evidence type="ECO:0000259" key="1">
    <source>
        <dbReference type="SMART" id="SM00470"/>
    </source>
</evidence>